<dbReference type="EMBL" id="MF417886">
    <property type="protein sequence ID" value="ASN69174.1"/>
    <property type="molecule type" value="Genomic_DNA"/>
</dbReference>
<sequence length="91" mass="11078">MDFKFNTQFNYDLNYLKNHLNKERDFKVRIRIRNELVKVSSDELFQWIVEEMQKEEEICKMVSAIKLIKKRNSSAKYYVQMIAVGIINKHF</sequence>
<protein>
    <submittedName>
        <fullName evidence="1">Uncharacterized protein</fullName>
    </submittedName>
</protein>
<proteinExistence type="predicted"/>
<accession>A0A2H4J263</accession>
<organism evidence="1">
    <name type="scientific">uncultured Caudovirales phage</name>
    <dbReference type="NCBI Taxonomy" id="2100421"/>
    <lineage>
        <taxon>Viruses</taxon>
        <taxon>Duplodnaviria</taxon>
        <taxon>Heunggongvirae</taxon>
        <taxon>Uroviricota</taxon>
        <taxon>Caudoviricetes</taxon>
        <taxon>Peduoviridae</taxon>
        <taxon>Maltschvirus</taxon>
        <taxon>Maltschvirus maltsch</taxon>
    </lineage>
</organism>
<evidence type="ECO:0000313" key="1">
    <source>
        <dbReference type="EMBL" id="ASN69174.1"/>
    </source>
</evidence>
<name>A0A2H4J263_9CAUD</name>
<gene>
    <name evidence="1" type="ORF">7F23_61</name>
</gene>
<reference evidence="1" key="1">
    <citation type="submission" date="2017-06" db="EMBL/GenBank/DDBJ databases">
        <title>Novel phages from South African skin metaviromes.</title>
        <authorList>
            <person name="van Zyl L.J."/>
            <person name="Abrahams Y."/>
            <person name="Stander E.A."/>
            <person name="Kirby B.M."/>
            <person name="Clavaud C."/>
            <person name="Farcet C."/>
            <person name="Breton L."/>
            <person name="Trindade M.I."/>
        </authorList>
    </citation>
    <scope>NUCLEOTIDE SEQUENCE</scope>
</reference>